<feature type="region of interest" description="Disordered" evidence="1">
    <location>
        <begin position="1"/>
        <end position="48"/>
    </location>
</feature>
<reference evidence="2" key="1">
    <citation type="journal article" name="BMC Genomics">
        <title>Long-read sequencing and de novo genome assembly of marine medaka (Oryzias melastigma).</title>
        <authorList>
            <person name="Liang P."/>
            <person name="Saqib H.S.A."/>
            <person name="Ni X."/>
            <person name="Shen Y."/>
        </authorList>
    </citation>
    <scope>NUCLEOTIDE SEQUENCE</scope>
    <source>
        <strain evidence="2">Bigg-433</strain>
    </source>
</reference>
<name>A0A834FGZ8_ORYME</name>
<proteinExistence type="predicted"/>
<feature type="compositionally biased region" description="Basic and acidic residues" evidence="1">
    <location>
        <begin position="1"/>
        <end position="16"/>
    </location>
</feature>
<dbReference type="Proteomes" id="UP000646548">
    <property type="component" value="Unassembled WGS sequence"/>
</dbReference>
<evidence type="ECO:0000313" key="3">
    <source>
        <dbReference type="Proteomes" id="UP000646548"/>
    </source>
</evidence>
<evidence type="ECO:0000256" key="1">
    <source>
        <dbReference type="SAM" id="MobiDB-lite"/>
    </source>
</evidence>
<dbReference type="AlphaFoldDB" id="A0A834FGZ8"/>
<accession>A0A834FGZ8</accession>
<comment type="caution">
    <text evidence="2">The sequence shown here is derived from an EMBL/GenBank/DDBJ whole genome shotgun (WGS) entry which is preliminary data.</text>
</comment>
<protein>
    <submittedName>
        <fullName evidence="2">Uncharacterized protein</fullName>
    </submittedName>
</protein>
<gene>
    <name evidence="2" type="ORF">FQA47_001883</name>
</gene>
<organism evidence="2 3">
    <name type="scientific">Oryzias melastigma</name>
    <name type="common">Marine medaka</name>
    <dbReference type="NCBI Taxonomy" id="30732"/>
    <lineage>
        <taxon>Eukaryota</taxon>
        <taxon>Metazoa</taxon>
        <taxon>Chordata</taxon>
        <taxon>Craniata</taxon>
        <taxon>Vertebrata</taxon>
        <taxon>Euteleostomi</taxon>
        <taxon>Actinopterygii</taxon>
        <taxon>Neopterygii</taxon>
        <taxon>Teleostei</taxon>
        <taxon>Neoteleostei</taxon>
        <taxon>Acanthomorphata</taxon>
        <taxon>Ovalentaria</taxon>
        <taxon>Atherinomorphae</taxon>
        <taxon>Beloniformes</taxon>
        <taxon>Adrianichthyidae</taxon>
        <taxon>Oryziinae</taxon>
        <taxon>Oryzias</taxon>
    </lineage>
</organism>
<dbReference type="EMBL" id="WKFB01000147">
    <property type="protein sequence ID" value="KAF6733973.1"/>
    <property type="molecule type" value="Genomic_DNA"/>
</dbReference>
<evidence type="ECO:0000313" key="2">
    <source>
        <dbReference type="EMBL" id="KAF6733973.1"/>
    </source>
</evidence>
<sequence>MNRNDGRSAADRRRPSEPYLQVLQEEAGRAAPSGFTGEADPPPPHSDSFLSVRRRYRTCCCRNAGFPSRLLLFESSCTAKTGGIRGHAHRSSITSSQRICCRPVFQAHPPEGAESPGLFTVKCFRGVEIRSARRRFSLELSDRISELQRPERPPPW</sequence>